<evidence type="ECO:0000256" key="1">
    <source>
        <dbReference type="SAM" id="Phobius"/>
    </source>
</evidence>
<dbReference type="Proteomes" id="UP001628179">
    <property type="component" value="Unassembled WGS sequence"/>
</dbReference>
<keyword evidence="1" id="KW-0812">Transmembrane</keyword>
<gene>
    <name evidence="2" type="ORF">MFIFM68171_02782</name>
</gene>
<reference evidence="2 3" key="1">
    <citation type="submission" date="2024-09" db="EMBL/GenBank/DDBJ databases">
        <title>Itraconazole resistance in Madurella fahalii resulting from another homologue of gene encoding cytochrome P450 14-alpha sterol demethylase (CYP51).</title>
        <authorList>
            <person name="Yoshioka I."/>
            <person name="Fahal A.H."/>
            <person name="Kaneko S."/>
            <person name="Yaguchi T."/>
        </authorList>
    </citation>
    <scope>NUCLEOTIDE SEQUENCE [LARGE SCALE GENOMIC DNA]</scope>
    <source>
        <strain evidence="2 3">IFM 68171</strain>
    </source>
</reference>
<dbReference type="EMBL" id="BAAFSV010000002">
    <property type="protein sequence ID" value="GAB1312572.1"/>
    <property type="molecule type" value="Genomic_DNA"/>
</dbReference>
<keyword evidence="3" id="KW-1185">Reference proteome</keyword>
<keyword evidence="1" id="KW-0472">Membrane</keyword>
<organism evidence="2 3">
    <name type="scientific">Madurella fahalii</name>
    <dbReference type="NCBI Taxonomy" id="1157608"/>
    <lineage>
        <taxon>Eukaryota</taxon>
        <taxon>Fungi</taxon>
        <taxon>Dikarya</taxon>
        <taxon>Ascomycota</taxon>
        <taxon>Pezizomycotina</taxon>
        <taxon>Sordariomycetes</taxon>
        <taxon>Sordariomycetidae</taxon>
        <taxon>Sordariales</taxon>
        <taxon>Sordariales incertae sedis</taxon>
        <taxon>Madurella</taxon>
    </lineage>
</organism>
<accession>A0ABQ0G495</accession>
<comment type="caution">
    <text evidence="2">The sequence shown here is derived from an EMBL/GenBank/DDBJ whole genome shotgun (WGS) entry which is preliminary data.</text>
</comment>
<protein>
    <submittedName>
        <fullName evidence="2">Uncharacterized protein</fullName>
    </submittedName>
</protein>
<keyword evidence="1" id="KW-1133">Transmembrane helix</keyword>
<evidence type="ECO:0000313" key="3">
    <source>
        <dbReference type="Proteomes" id="UP001628179"/>
    </source>
</evidence>
<proteinExistence type="predicted"/>
<dbReference type="RefSeq" id="XP_070914305.1">
    <property type="nucleotide sequence ID" value="XM_071058204.1"/>
</dbReference>
<evidence type="ECO:0000313" key="2">
    <source>
        <dbReference type="EMBL" id="GAB1312572.1"/>
    </source>
</evidence>
<sequence length="113" mass="13374">MQLFVTPGFWTIYKENPYFARKLAEELGRPLIALVHIVGWVVCIWSAPKIALWFALWYISSNVDKYTAFLAEYPWIGVQNIWAVVAMDYSYLILDYYGLWTVRQEGWLTRNDK</sequence>
<name>A0ABQ0G495_9PEZI</name>
<feature type="transmembrane region" description="Helical" evidence="1">
    <location>
        <begin position="31"/>
        <end position="59"/>
    </location>
</feature>
<dbReference type="GeneID" id="98173527"/>